<dbReference type="Pfam" id="PF06541">
    <property type="entry name" value="ABC_trans_CmpB"/>
    <property type="match status" value="1"/>
</dbReference>
<keyword evidence="1" id="KW-0472">Membrane</keyword>
<keyword evidence="3" id="KW-1185">Reference proteome</keyword>
<feature type="transmembrane region" description="Helical" evidence="1">
    <location>
        <begin position="53"/>
        <end position="73"/>
    </location>
</feature>
<gene>
    <name evidence="2" type="ORF">FYJ80_07575</name>
</gene>
<dbReference type="Proteomes" id="UP000460549">
    <property type="component" value="Unassembled WGS sequence"/>
</dbReference>
<feature type="transmembrane region" description="Helical" evidence="1">
    <location>
        <begin position="120"/>
        <end position="140"/>
    </location>
</feature>
<dbReference type="AlphaFoldDB" id="A0A7X2TQM2"/>
<feature type="transmembrane region" description="Helical" evidence="1">
    <location>
        <begin position="79"/>
        <end position="99"/>
    </location>
</feature>
<feature type="transmembrane region" description="Helical" evidence="1">
    <location>
        <begin position="160"/>
        <end position="180"/>
    </location>
</feature>
<evidence type="ECO:0000313" key="3">
    <source>
        <dbReference type="Proteomes" id="UP000460549"/>
    </source>
</evidence>
<accession>A0A7X2TQM2</accession>
<feature type="transmembrane region" description="Helical" evidence="1">
    <location>
        <begin position="20"/>
        <end position="41"/>
    </location>
</feature>
<evidence type="ECO:0000256" key="1">
    <source>
        <dbReference type="SAM" id="Phobius"/>
    </source>
</evidence>
<organism evidence="2 3">
    <name type="scientific">Bullifex porci</name>
    <dbReference type="NCBI Taxonomy" id="2606638"/>
    <lineage>
        <taxon>Bacteria</taxon>
        <taxon>Pseudomonadati</taxon>
        <taxon>Spirochaetota</taxon>
        <taxon>Spirochaetia</taxon>
        <taxon>Spirochaetales</taxon>
        <taxon>Spirochaetaceae</taxon>
        <taxon>Bullifex</taxon>
    </lineage>
</organism>
<evidence type="ECO:0000313" key="2">
    <source>
        <dbReference type="EMBL" id="MSU06634.1"/>
    </source>
</evidence>
<reference evidence="2 3" key="1">
    <citation type="submission" date="2019-08" db="EMBL/GenBank/DDBJ databases">
        <title>In-depth cultivation of the pig gut microbiome towards novel bacterial diversity and tailored functional studies.</title>
        <authorList>
            <person name="Wylensek D."/>
            <person name="Hitch T.C.A."/>
            <person name="Clavel T."/>
        </authorList>
    </citation>
    <scope>NUCLEOTIDE SEQUENCE [LARGE SCALE GENOMIC DNA]</scope>
    <source>
        <strain evidence="2 3">NM-380-WT-3C1</strain>
    </source>
</reference>
<dbReference type="InterPro" id="IPR010540">
    <property type="entry name" value="CmpB_TMEM229"/>
</dbReference>
<keyword evidence="1" id="KW-1133">Transmembrane helix</keyword>
<name>A0A7X2TQM2_9SPIO</name>
<sequence>MHLYMWSFLMNKEYKENLLITVFFLGGTIGGIWETLWTYLIRGSLQWKSGVMFFPLCNPIYGLGALLITLYALKHKSLFSIYIFALISCTISEFLFSYLEELLFNTISWDYSSHFLNIDGRVNLIYSLFWGLLGVIFAHFILPPLECSVAINGEKYQSLTFTLCIIYIPLLFFSIVGLAVNHYGTTNEILGVIFSEKIMKFFYPTRVLVIK</sequence>
<dbReference type="EMBL" id="VUNN01000014">
    <property type="protein sequence ID" value="MSU06634.1"/>
    <property type="molecule type" value="Genomic_DNA"/>
</dbReference>
<comment type="caution">
    <text evidence="2">The sequence shown here is derived from an EMBL/GenBank/DDBJ whole genome shotgun (WGS) entry which is preliminary data.</text>
</comment>
<proteinExistence type="predicted"/>
<protein>
    <submittedName>
        <fullName evidence="2">Putative ABC transporter permease</fullName>
    </submittedName>
</protein>
<keyword evidence="1" id="KW-0812">Transmembrane</keyword>